<keyword evidence="13" id="KW-1185">Reference proteome</keyword>
<feature type="domain" description="G-protein coupled receptors family 1 profile" evidence="11">
    <location>
        <begin position="1"/>
        <end position="65"/>
    </location>
</feature>
<evidence type="ECO:0000313" key="13">
    <source>
        <dbReference type="Proteomes" id="UP001153737"/>
    </source>
</evidence>
<dbReference type="OrthoDB" id="5957871at2759"/>
<evidence type="ECO:0000256" key="6">
    <source>
        <dbReference type="ARBA" id="ARBA00023040"/>
    </source>
</evidence>
<evidence type="ECO:0000313" key="12">
    <source>
        <dbReference type="EMBL" id="CAH1155778.1"/>
    </source>
</evidence>
<dbReference type="GO" id="GO:0005886">
    <property type="term" value="C:plasma membrane"/>
    <property type="evidence" value="ECO:0007669"/>
    <property type="project" value="UniProtKB-SubCell"/>
</dbReference>
<dbReference type="AlphaFoldDB" id="A0A9P0DIH3"/>
<dbReference type="InterPro" id="IPR000276">
    <property type="entry name" value="GPCR_Rhodpsn"/>
</dbReference>
<dbReference type="PANTHER" id="PTHR24248:SF134">
    <property type="entry name" value="OCTOPAMINE RECEPTOR BETA-1R"/>
    <property type="match status" value="1"/>
</dbReference>
<evidence type="ECO:0000256" key="4">
    <source>
        <dbReference type="ARBA" id="ARBA00022692"/>
    </source>
</evidence>
<keyword evidence="7 10" id="KW-0472">Membrane</keyword>
<evidence type="ECO:0000256" key="2">
    <source>
        <dbReference type="ARBA" id="ARBA00010663"/>
    </source>
</evidence>
<keyword evidence="3" id="KW-1003">Cell membrane</keyword>
<dbReference type="PROSITE" id="PS50262">
    <property type="entry name" value="G_PROTEIN_RECEP_F1_2"/>
    <property type="match status" value="1"/>
</dbReference>
<evidence type="ECO:0000256" key="3">
    <source>
        <dbReference type="ARBA" id="ARBA00022475"/>
    </source>
</evidence>
<proteinExistence type="inferred from homology"/>
<dbReference type="Proteomes" id="UP001153737">
    <property type="component" value="Chromosome 2"/>
</dbReference>
<evidence type="ECO:0000256" key="9">
    <source>
        <dbReference type="ARBA" id="ARBA00023224"/>
    </source>
</evidence>
<dbReference type="GO" id="GO:0043410">
    <property type="term" value="P:positive regulation of MAPK cascade"/>
    <property type="evidence" value="ECO:0007669"/>
    <property type="project" value="TreeGrafter"/>
</dbReference>
<comment type="subcellular location">
    <subcellularLocation>
        <location evidence="1">Cell membrane</location>
        <topology evidence="1">Multi-pass membrane protein</topology>
    </subcellularLocation>
</comment>
<dbReference type="Pfam" id="PF00001">
    <property type="entry name" value="7tm_1"/>
    <property type="match status" value="1"/>
</dbReference>
<dbReference type="EMBL" id="OU896708">
    <property type="protein sequence ID" value="CAH1155778.1"/>
    <property type="molecule type" value="Genomic_DNA"/>
</dbReference>
<evidence type="ECO:0000256" key="8">
    <source>
        <dbReference type="ARBA" id="ARBA00023170"/>
    </source>
</evidence>
<accession>A0A9P0DIH3</accession>
<reference evidence="12" key="2">
    <citation type="submission" date="2022-10" db="EMBL/GenBank/DDBJ databases">
        <authorList>
            <consortium name="ENA_rothamsted_submissions"/>
            <consortium name="culmorum"/>
            <person name="King R."/>
        </authorList>
    </citation>
    <scope>NUCLEOTIDE SEQUENCE</scope>
</reference>
<protein>
    <recommendedName>
        <fullName evidence="11">G-protein coupled receptors family 1 profile domain-containing protein</fullName>
    </recommendedName>
</protein>
<dbReference type="PRINTS" id="PR00237">
    <property type="entry name" value="GPCRRHODOPSN"/>
</dbReference>
<dbReference type="InterPro" id="IPR017452">
    <property type="entry name" value="GPCR_Rhodpsn_7TM"/>
</dbReference>
<name>A0A9P0DIH3_PHACE</name>
<keyword evidence="9" id="KW-0807">Transducer</keyword>
<dbReference type="GO" id="GO:0071880">
    <property type="term" value="P:adenylate cyclase-activating adrenergic receptor signaling pathway"/>
    <property type="evidence" value="ECO:0007669"/>
    <property type="project" value="TreeGrafter"/>
</dbReference>
<evidence type="ECO:0000256" key="7">
    <source>
        <dbReference type="ARBA" id="ARBA00023136"/>
    </source>
</evidence>
<evidence type="ECO:0000259" key="11">
    <source>
        <dbReference type="PROSITE" id="PS50262"/>
    </source>
</evidence>
<feature type="transmembrane region" description="Helical" evidence="10">
    <location>
        <begin position="43"/>
        <end position="68"/>
    </location>
</feature>
<keyword evidence="6" id="KW-0297">G-protein coupled receptor</keyword>
<keyword evidence="5 10" id="KW-1133">Transmembrane helix</keyword>
<dbReference type="PROSITE" id="PS51257">
    <property type="entry name" value="PROKAR_LIPOPROTEIN"/>
    <property type="match status" value="1"/>
</dbReference>
<dbReference type="Gene3D" id="1.20.1070.10">
    <property type="entry name" value="Rhodopsin 7-helix transmembrane proteins"/>
    <property type="match status" value="1"/>
</dbReference>
<gene>
    <name evidence="12" type="ORF">PHAECO_LOCUS6830</name>
</gene>
<evidence type="ECO:0000256" key="5">
    <source>
        <dbReference type="ARBA" id="ARBA00022989"/>
    </source>
</evidence>
<sequence>MKRERKAARTLGIIVSAFLACWLPFFLWYVITSLCGAELCYSPSWVVTLVFWVGYFNSALNPLIYAYFNREFRVAFKKTLQNCCQFSTRMMCWKYSAARREPPMTYSNVSSEMPGTNYLRAEAVIQRFNNMSEQEVVNFHQNEDII</sequence>
<evidence type="ECO:0000256" key="10">
    <source>
        <dbReference type="SAM" id="Phobius"/>
    </source>
</evidence>
<reference evidence="12" key="1">
    <citation type="submission" date="2022-01" db="EMBL/GenBank/DDBJ databases">
        <authorList>
            <person name="King R."/>
        </authorList>
    </citation>
    <scope>NUCLEOTIDE SEQUENCE</scope>
</reference>
<keyword evidence="4 10" id="KW-0812">Transmembrane</keyword>
<organism evidence="12 13">
    <name type="scientific">Phaedon cochleariae</name>
    <name type="common">Mustard beetle</name>
    <dbReference type="NCBI Taxonomy" id="80249"/>
    <lineage>
        <taxon>Eukaryota</taxon>
        <taxon>Metazoa</taxon>
        <taxon>Ecdysozoa</taxon>
        <taxon>Arthropoda</taxon>
        <taxon>Hexapoda</taxon>
        <taxon>Insecta</taxon>
        <taxon>Pterygota</taxon>
        <taxon>Neoptera</taxon>
        <taxon>Endopterygota</taxon>
        <taxon>Coleoptera</taxon>
        <taxon>Polyphaga</taxon>
        <taxon>Cucujiformia</taxon>
        <taxon>Chrysomeloidea</taxon>
        <taxon>Chrysomelidae</taxon>
        <taxon>Chrysomelinae</taxon>
        <taxon>Chrysomelini</taxon>
        <taxon>Phaedon</taxon>
    </lineage>
</organism>
<comment type="similarity">
    <text evidence="2">Belongs to the G-protein coupled receptor 1 family.</text>
</comment>
<feature type="transmembrane region" description="Helical" evidence="10">
    <location>
        <begin position="12"/>
        <end position="31"/>
    </location>
</feature>
<dbReference type="SUPFAM" id="SSF81321">
    <property type="entry name" value="Family A G protein-coupled receptor-like"/>
    <property type="match status" value="1"/>
</dbReference>
<dbReference type="GO" id="GO:0004989">
    <property type="term" value="F:octopamine receptor activity"/>
    <property type="evidence" value="ECO:0007669"/>
    <property type="project" value="TreeGrafter"/>
</dbReference>
<evidence type="ECO:0000256" key="1">
    <source>
        <dbReference type="ARBA" id="ARBA00004651"/>
    </source>
</evidence>
<dbReference type="PANTHER" id="PTHR24248">
    <property type="entry name" value="ADRENERGIC RECEPTOR-RELATED G-PROTEIN COUPLED RECEPTOR"/>
    <property type="match status" value="1"/>
</dbReference>
<keyword evidence="8" id="KW-0675">Receptor</keyword>